<proteinExistence type="predicted"/>
<accession>B9RTV8</accession>
<dbReference type="Proteomes" id="UP000008311">
    <property type="component" value="Unassembled WGS sequence"/>
</dbReference>
<evidence type="ECO:0000313" key="2">
    <source>
        <dbReference type="Proteomes" id="UP000008311"/>
    </source>
</evidence>
<gene>
    <name evidence="1" type="ORF">RCOM_0913050</name>
</gene>
<evidence type="ECO:0000313" key="1">
    <source>
        <dbReference type="EMBL" id="EEF45340.1"/>
    </source>
</evidence>
<protein>
    <submittedName>
        <fullName evidence="1">Uncharacterized protein</fullName>
    </submittedName>
</protein>
<dbReference type="InParanoid" id="B9RTV8"/>
<keyword evidence="2" id="KW-1185">Reference proteome</keyword>
<sequence>MMYLGLPLVRKRLSATDCQSLVDRITARISVLVGDGRICLSLESRQKTLLTTGWEMVSFQFWFEPWVQGQALLDKLPHLNVLDADVTKKAEVRDVWHNHCKLPDPLDDATDSIWEFYKK</sequence>
<dbReference type="AlphaFoldDB" id="B9RTV8"/>
<organism evidence="1 2">
    <name type="scientific">Ricinus communis</name>
    <name type="common">Castor bean</name>
    <dbReference type="NCBI Taxonomy" id="3988"/>
    <lineage>
        <taxon>Eukaryota</taxon>
        <taxon>Viridiplantae</taxon>
        <taxon>Streptophyta</taxon>
        <taxon>Embryophyta</taxon>
        <taxon>Tracheophyta</taxon>
        <taxon>Spermatophyta</taxon>
        <taxon>Magnoliopsida</taxon>
        <taxon>eudicotyledons</taxon>
        <taxon>Gunneridae</taxon>
        <taxon>Pentapetalae</taxon>
        <taxon>rosids</taxon>
        <taxon>fabids</taxon>
        <taxon>Malpighiales</taxon>
        <taxon>Euphorbiaceae</taxon>
        <taxon>Acalyphoideae</taxon>
        <taxon>Acalypheae</taxon>
        <taxon>Ricinus</taxon>
    </lineage>
</organism>
<name>B9RTV8_RICCO</name>
<dbReference type="EMBL" id="EQ973814">
    <property type="protein sequence ID" value="EEF45340.1"/>
    <property type="molecule type" value="Genomic_DNA"/>
</dbReference>
<reference evidence="2" key="1">
    <citation type="journal article" date="2010" name="Nat. Biotechnol.">
        <title>Draft genome sequence of the oilseed species Ricinus communis.</title>
        <authorList>
            <person name="Chan A.P."/>
            <person name="Crabtree J."/>
            <person name="Zhao Q."/>
            <person name="Lorenzi H."/>
            <person name="Orvis J."/>
            <person name="Puiu D."/>
            <person name="Melake-Berhan A."/>
            <person name="Jones K.M."/>
            <person name="Redman J."/>
            <person name="Chen G."/>
            <person name="Cahoon E.B."/>
            <person name="Gedil M."/>
            <person name="Stanke M."/>
            <person name="Haas B.J."/>
            <person name="Wortman J.R."/>
            <person name="Fraser-Liggett C.M."/>
            <person name="Ravel J."/>
            <person name="Rabinowicz P.D."/>
        </authorList>
    </citation>
    <scope>NUCLEOTIDE SEQUENCE [LARGE SCALE GENOMIC DNA]</scope>
    <source>
        <strain evidence="2">cv. Hale</strain>
    </source>
</reference>